<dbReference type="EMBL" id="JYKN01000044">
    <property type="protein sequence ID" value="KKK25993.1"/>
    <property type="molecule type" value="Genomic_DNA"/>
</dbReference>
<evidence type="ECO:0000256" key="3">
    <source>
        <dbReference type="ARBA" id="ARBA00004906"/>
    </source>
</evidence>
<evidence type="ECO:0000313" key="18">
    <source>
        <dbReference type="Proteomes" id="UP000034947"/>
    </source>
</evidence>
<dbReference type="Gene3D" id="1.20.120.1020">
    <property type="entry name" value="Prion-inhibition and propagation, HeLo domain"/>
    <property type="match status" value="1"/>
</dbReference>
<dbReference type="VEuPathDB" id="FungiDB:P175DRAFT_0503362"/>
<feature type="transmembrane region" description="Helical" evidence="14">
    <location>
        <begin position="801"/>
        <end position="821"/>
    </location>
</feature>
<feature type="transmembrane region" description="Helical" evidence="14">
    <location>
        <begin position="1134"/>
        <end position="1157"/>
    </location>
</feature>
<dbReference type="VEuPathDB" id="FungiDB:P175DRAFT_0559384"/>
<comment type="subcellular location">
    <subcellularLocation>
        <location evidence="2">Membrane</location>
        <topology evidence="2">Multi-pass membrane protein</topology>
    </subcellularLocation>
</comment>
<dbReference type="GO" id="GO:0036503">
    <property type="term" value="P:ERAD pathway"/>
    <property type="evidence" value="ECO:0007669"/>
    <property type="project" value="TreeGrafter"/>
</dbReference>
<evidence type="ECO:0000256" key="2">
    <source>
        <dbReference type="ARBA" id="ARBA00004141"/>
    </source>
</evidence>
<feature type="transmembrane region" description="Helical" evidence="14">
    <location>
        <begin position="1379"/>
        <end position="1399"/>
    </location>
</feature>
<evidence type="ECO:0000256" key="6">
    <source>
        <dbReference type="ARBA" id="ARBA00022692"/>
    </source>
</evidence>
<feature type="transmembrane region" description="Helical" evidence="14">
    <location>
        <begin position="1337"/>
        <end position="1359"/>
    </location>
</feature>
<feature type="transmembrane region" description="Helical" evidence="14">
    <location>
        <begin position="1411"/>
        <end position="1437"/>
    </location>
</feature>
<feature type="transmembrane region" description="Helical" evidence="14">
    <location>
        <begin position="883"/>
        <end position="900"/>
    </location>
</feature>
<dbReference type="OrthoDB" id="5418235at2759"/>
<feature type="compositionally biased region" description="Polar residues" evidence="13">
    <location>
        <begin position="2844"/>
        <end position="2858"/>
    </location>
</feature>
<dbReference type="PROSITE" id="PS50011">
    <property type="entry name" value="PROTEIN_KINASE_DOM"/>
    <property type="match status" value="1"/>
</dbReference>
<dbReference type="InterPro" id="IPR011009">
    <property type="entry name" value="Kinase-like_dom_sf"/>
</dbReference>
<keyword evidence="18" id="KW-1185">Reference proteome</keyword>
<feature type="domain" description="RING-CH-type" evidence="16">
    <location>
        <begin position="35"/>
        <end position="96"/>
    </location>
</feature>
<feature type="compositionally biased region" description="Basic residues" evidence="13">
    <location>
        <begin position="2403"/>
        <end position="2412"/>
    </location>
</feature>
<evidence type="ECO:0000256" key="4">
    <source>
        <dbReference type="ARBA" id="ARBA00012483"/>
    </source>
</evidence>
<keyword evidence="12 14" id="KW-0472">Membrane</keyword>
<dbReference type="InterPro" id="IPR038305">
    <property type="entry name" value="HeLo_sf"/>
</dbReference>
<dbReference type="GO" id="GO:0005789">
    <property type="term" value="C:endoplasmic reticulum membrane"/>
    <property type="evidence" value="ECO:0007669"/>
    <property type="project" value="TreeGrafter"/>
</dbReference>
<dbReference type="GO" id="GO:0004672">
    <property type="term" value="F:protein kinase activity"/>
    <property type="evidence" value="ECO:0007669"/>
    <property type="project" value="InterPro"/>
</dbReference>
<accession>A0A0F8V2M1</accession>
<feature type="region of interest" description="Disordered" evidence="13">
    <location>
        <begin position="2804"/>
        <end position="2876"/>
    </location>
</feature>
<dbReference type="InterPro" id="IPR011016">
    <property type="entry name" value="Znf_RING-CH"/>
</dbReference>
<evidence type="ECO:0000259" key="15">
    <source>
        <dbReference type="PROSITE" id="PS50011"/>
    </source>
</evidence>
<feature type="domain" description="Protein kinase" evidence="15">
    <location>
        <begin position="1895"/>
        <end position="2254"/>
    </location>
</feature>
<keyword evidence="6 14" id="KW-0812">Transmembrane</keyword>
<dbReference type="SMART" id="SM00744">
    <property type="entry name" value="RINGv"/>
    <property type="match status" value="1"/>
</dbReference>
<feature type="transmembrane region" description="Helical" evidence="14">
    <location>
        <begin position="1177"/>
        <end position="1195"/>
    </location>
</feature>
<evidence type="ECO:0000259" key="16">
    <source>
        <dbReference type="PROSITE" id="PS51292"/>
    </source>
</evidence>
<dbReference type="SUPFAM" id="SSF57850">
    <property type="entry name" value="RING/U-box"/>
    <property type="match status" value="1"/>
</dbReference>
<dbReference type="PANTHER" id="PTHR13145">
    <property type="entry name" value="SSM4 PROTEIN"/>
    <property type="match status" value="1"/>
</dbReference>
<dbReference type="Proteomes" id="UP000034947">
    <property type="component" value="Unassembled WGS sequence"/>
</dbReference>
<feature type="compositionally biased region" description="Acidic residues" evidence="13">
    <location>
        <begin position="2532"/>
        <end position="2544"/>
    </location>
</feature>
<proteinExistence type="predicted"/>
<dbReference type="InterPro" id="IPR056521">
    <property type="entry name" value="MARCHF6-like_C"/>
</dbReference>
<feature type="transmembrane region" description="Helical" evidence="14">
    <location>
        <begin position="771"/>
        <end position="795"/>
    </location>
</feature>
<comment type="pathway">
    <text evidence="3">Protein modification; protein ubiquitination.</text>
</comment>
<dbReference type="GO" id="GO:0008270">
    <property type="term" value="F:zinc ion binding"/>
    <property type="evidence" value="ECO:0007669"/>
    <property type="project" value="UniProtKB-KW"/>
</dbReference>
<evidence type="ECO:0000256" key="14">
    <source>
        <dbReference type="SAM" id="Phobius"/>
    </source>
</evidence>
<dbReference type="CDD" id="cd16702">
    <property type="entry name" value="RING_CH-C4HC3_MARCH6"/>
    <property type="match status" value="1"/>
</dbReference>
<evidence type="ECO:0000256" key="5">
    <source>
        <dbReference type="ARBA" id="ARBA00022679"/>
    </source>
</evidence>
<feature type="transmembrane region" description="Helical" evidence="14">
    <location>
        <begin position="743"/>
        <end position="764"/>
    </location>
</feature>
<feature type="transmembrane region" description="Helical" evidence="14">
    <location>
        <begin position="979"/>
        <end position="998"/>
    </location>
</feature>
<sequence length="2876" mass="320736">MEFPGRQFREHGGPAGFPDLMNDPAYDTNRRGKEREQEEPDTCRICRGEATEQDQLYYPCKCSGSIKFVHQPCLVQWLAHSQKKHCELCKTPFHFTKLYDPDMPENLPILLFTKQLLIHSLRTVVTWLRWVLVAFVWLGWLPWSMRAIWRALFWLADGRWSAGDGIQKGLSLGNAAHLGVNHTLVAHNTDPATSSVGSAVPPSATEGPAPSIFGFPAGEPLLLSLTKKAFATLFFPAMSSGFGSTDPSNVTTTSNKPRRPSWLSDVKFLNSLTPSPTINNILIDTLEGQLITLLVVVSFILIFLIREWVVQQQPMDNIAEGEREAAVQLIANNRPAQPAEAAPRPEPQPPALPDDNLNAFRNREALPPVGRHLGQVAHHADQDDIHQPATELEDSRGRGVMNLDEPFSLRDLPADNPSTAPFARNNDAFNLNLSAWQQSPQANQPWPAMDMQIFRDLWHRAHGDLEEIIRIVREEGREEELSWLVRAVTKLLQNDDLRRSRNREPDSPDLSALNSRVDVNIPRETIPGFVGASGSSAQQRTGGTNPFESMAPHWGSDVPSSSRFASDSDFQARHELDLAFQAAERDDPDLREVLQDFVFGEEIGDDHGSASAPSVSENIITTDAESVEDTQSSLQPSHSAAVEPPKSLARRAFDWFWADIIPEDPNAERQQDEQANLVDEPVLEAALPHAQNDGELDGDLVPDNQAALADFGVDANDLDAIEEADDLEGILELIGMQGPIFGLLQNGVFCALLISFTVAAGIWLPYLGGKIALVLLANPIQFIFGVPMTAVSVLADVVLDTLIGSLGYILYWTSLICRVILSPFGAFVPMGEWTKSITNTSLSLIDASSHRLGGVVNTFFVFHEADVPMFSVISHHALKIHQGRIASLFRSIFLLGKFLIHDLPLNMRSSHIPQILSLSTLDVGSICTGVQERALGFAHNLPSFSNFTNWVTPGMTSLALGPESIDYDIAVWNTKDRTIAILMGYLLVSVVGLAYLRIARFISGVDRGQRVEGMVAEGLHQAGGVMKVILIIGIEMIVFPLYCGSLLDIALLPLFENATIASRVEFTSTYPLTSLFVHWFIGTCYMFHFALFVSMCRKIMRNGVLYFIRDPDDPTFHPVRDVLERNITTQLRKIAFSALVYGALVIICLGGVVWGLYYGFNGVLPLHWSSKDPVLEFPIDLLFYNFGIPLAIRAFKPSEGLHNLYNWWFRKCARFLRLSDFFFSERHLDEEGSYGRQFWSGYLPGNKEDIRHLVTGHDQQADADEKQPDRHFKRDGRFVRAPASDQVRIPKGSQVFLEVTEANERVDGAPDNDQGHQGRLNEMFIQVYIPPFFRTRIAAFLVLIWLFAAATGVGTTVLPLVIGRKAMHLYFASRPVNDIYAFSVGMGLFCAAACIVLGMPSLMSLVASGMGLIYVFASFSIILPSIFGLVMELYLLVPIYTYLGNSKAHAIYLVQDWALGVLYVQMAVKLALWHSRSRPAAVLNGIFRDGWLKPNVRLATRALLLPILLLATIAIVLPPSFGFVLNSIMFGSNPELQTKVYRYTYPATLLLSLMAWLAYLAGCQVEIWKVSIRDEFYLIGERLHNFREKRAREVAPHPAITLCRLPPSGLAKMSVLRHGGSYLQRRLTKMYTDTKTSCESVTTVPNAADDPELLILHREFKTQRDRLLAWGLDWSDASAAQPNDIDESLTQAGFSDVVESVMSSIQDLLNEAERLQQKGTSDLPPKGGKVDAASKDGLGSLPSKTNWTSVEISRSKTLLSDLTACIDILYDLSRSRRDMTASSQSSGKGRTKSYPPIQAATPGDDSAYSIYPESKTYHSASCDNKSQHEMLDYSPFTNLRAINTQSPVFEHPKFERSFSKAAFESRSFLIDRSALQLSGASHDNNPPPYEMVAASTNSRVLGRMKTSALPFLHEIKDSTVSILVEYTPMVLEASGEPTYPGDSRLEHVHQALDQLVQNARVSHLSLLKFLGYYIDRANSRYAFVYQMPVDYFPFLQNPTDLLNALKPKPLVSLLQSSEDYPVPNLETRLRLAYDLLMAILQLRSQNLIHGNINSSNVLIFPGLTDSNKEEAGLTENLRRPYLTSFAQFSGNNPSPEPLSSSMYRHPDDKRSIEDDAAWAYDLYSLGLVLMEIGLWTPISRLWKLKYNNSMFKQRVENVYLQKLGPKCGSAFFHVVQLCIDAPNFHLSTQPFDDLNLRIPQVYHYPVLDLSAPDSTFSFSMNFIYTLSKIVWSCCRIDIFSAPGAEELDDCLPLALVPGSAAAKEASREYKMPVQPTPFREPLATVPIPEMKLMKLGSEERRVKKRTFKKLTNVEIPQEHLNEWNFHMLPRFRKLLQKILKDSSESCGVTLMMTGEAMESAKTTICVTCTSVKKVRAALKKYFALDRDDWDLLVLRGDIERSKVPRKKRRRPAKSSVQSTVGPSLLPQDPNPCFQPRPLCGASIGAFMNEEHLPPVTYGGAILVDGIPYGMTVHHMLEAPSDQEGVGYYHDEDANDAPLRSAGNWPREPTFQDPQLSFSWCDEDPPEHNLEFEISDDEDGDDYYDDYNLSDGYSSDEADDDAAYDDEDAASIGDTAGIEPGEEPPLFVTQPAIDDVRDDFFPSPEDRDDEHLASHSFGYVHASSGVRRWTRRGIKHEIDWALIKINNDRMDPRNIVYDKIPSPRAGHMRRRLGDQDPPAQRDPIYLNDIARLEDLGGLNVHCCGRTSGLQTGQISKAMTIVKFHGRQTFSTSFGVDGNFGVPGDSGAWVFEKSTGRVCGHVLAWSEKSRTAYIAPMEVLLEDIARTLNATYVALPGSHDESLALAMPHSSPIPQNPRYRSPLPLPDQLPVDLNRQLRLDDPGVGSVNTSHGLRNVSTPYRSMPPILTPPRSLERQLA</sequence>
<feature type="region of interest" description="Disordered" evidence="13">
    <location>
        <begin position="335"/>
        <end position="358"/>
    </location>
</feature>
<dbReference type="SUPFAM" id="SSF56112">
    <property type="entry name" value="Protein kinase-like (PK-like)"/>
    <property type="match status" value="1"/>
</dbReference>
<feature type="region of interest" description="Disordered" evidence="13">
    <location>
        <begin position="1718"/>
        <end position="1740"/>
    </location>
</feature>
<evidence type="ECO:0000256" key="10">
    <source>
        <dbReference type="ARBA" id="ARBA00022833"/>
    </source>
</evidence>
<feature type="transmembrane region" description="Helical" evidence="14">
    <location>
        <begin position="1028"/>
        <end position="1055"/>
    </location>
</feature>
<feature type="compositionally biased region" description="Basic and acidic residues" evidence="13">
    <location>
        <begin position="28"/>
        <end position="40"/>
    </location>
</feature>
<feature type="transmembrane region" description="Helical" evidence="14">
    <location>
        <begin position="1502"/>
        <end position="1523"/>
    </location>
</feature>
<comment type="caution">
    <text evidence="17">The sequence shown here is derived from an EMBL/GenBank/DDBJ whole genome shotgun (WGS) entry which is preliminary data.</text>
</comment>
<dbReference type="Pfam" id="PF12906">
    <property type="entry name" value="RINGv"/>
    <property type="match status" value="1"/>
</dbReference>
<evidence type="ECO:0000256" key="8">
    <source>
        <dbReference type="ARBA" id="ARBA00022771"/>
    </source>
</evidence>
<keyword evidence="11 14" id="KW-1133">Transmembrane helix</keyword>
<evidence type="ECO:0000256" key="12">
    <source>
        <dbReference type="ARBA" id="ARBA00023136"/>
    </source>
</evidence>
<comment type="catalytic activity">
    <reaction evidence="1">
        <text>S-ubiquitinyl-[E2 ubiquitin-conjugating enzyme]-L-cysteine + [acceptor protein]-L-lysine = [E2 ubiquitin-conjugating enzyme]-L-cysteine + N(6)-ubiquitinyl-[acceptor protein]-L-lysine.</text>
        <dbReference type="EC" id="2.3.2.27"/>
    </reaction>
</comment>
<dbReference type="GO" id="GO:0005524">
    <property type="term" value="F:ATP binding"/>
    <property type="evidence" value="ECO:0007669"/>
    <property type="project" value="InterPro"/>
</dbReference>
<keyword evidence="7" id="KW-0479">Metal-binding</keyword>
<evidence type="ECO:0000256" key="11">
    <source>
        <dbReference type="ARBA" id="ARBA00022989"/>
    </source>
</evidence>
<dbReference type="PROSITE" id="PS51292">
    <property type="entry name" value="ZF_RING_CH"/>
    <property type="match status" value="1"/>
</dbReference>
<feature type="region of interest" description="Disordered" evidence="13">
    <location>
        <begin position="525"/>
        <end position="566"/>
    </location>
</feature>
<dbReference type="Gene3D" id="3.30.40.10">
    <property type="entry name" value="Zinc/RING finger domain, C3HC4 (zinc finger)"/>
    <property type="match status" value="1"/>
</dbReference>
<evidence type="ECO:0000256" key="13">
    <source>
        <dbReference type="SAM" id="MobiDB-lite"/>
    </source>
</evidence>
<reference evidence="17 18" key="1">
    <citation type="submission" date="2015-02" db="EMBL/GenBank/DDBJ databases">
        <title>Draft Genome Sequences of Two Closely-Related Aflatoxigenic Aspergillus Species Obtained from the Cote d'Ivoire.</title>
        <authorList>
            <person name="Moore G.G."/>
            <person name="Beltz S.B."/>
            <person name="Mack B.M."/>
        </authorList>
    </citation>
    <scope>NUCLEOTIDE SEQUENCE [LARGE SCALE GENOMIC DNA]</scope>
    <source>
        <strain evidence="17 18">SRRC1432</strain>
    </source>
</reference>
<feature type="region of interest" description="Disordered" evidence="13">
    <location>
        <begin position="2521"/>
        <end position="2561"/>
    </location>
</feature>
<evidence type="ECO:0000256" key="9">
    <source>
        <dbReference type="ARBA" id="ARBA00022786"/>
    </source>
</evidence>
<evidence type="ECO:0000256" key="1">
    <source>
        <dbReference type="ARBA" id="ARBA00000900"/>
    </source>
</evidence>
<dbReference type="Gene3D" id="1.10.510.10">
    <property type="entry name" value="Transferase(Phosphotransferase) domain 1"/>
    <property type="match status" value="1"/>
</dbReference>
<keyword evidence="9" id="KW-0833">Ubl conjugation pathway</keyword>
<gene>
    <name evidence="17" type="ORF">AOCH_004116</name>
</gene>
<name>A0A0F8V2M1_9EURO</name>
<feature type="transmembrane region" description="Helical" evidence="14">
    <location>
        <begin position="1075"/>
        <end position="1093"/>
    </location>
</feature>
<feature type="region of interest" description="Disordered" evidence="13">
    <location>
        <begin position="1777"/>
        <end position="1805"/>
    </location>
</feature>
<evidence type="ECO:0000313" key="17">
    <source>
        <dbReference type="EMBL" id="KKK25993.1"/>
    </source>
</evidence>
<dbReference type="Pfam" id="PF25417">
    <property type="entry name" value="DUF7889"/>
    <property type="match status" value="1"/>
</dbReference>
<dbReference type="InterPro" id="IPR000719">
    <property type="entry name" value="Prot_kinase_dom"/>
</dbReference>
<keyword evidence="5" id="KW-0808">Transferase</keyword>
<protein>
    <recommendedName>
        <fullName evidence="4">RING-type E3 ubiquitin transferase</fullName>
        <ecNumber evidence="4">2.3.2.27</ecNumber>
    </recommendedName>
</protein>
<keyword evidence="8" id="KW-0863">Zinc-finger</keyword>
<evidence type="ECO:0000256" key="7">
    <source>
        <dbReference type="ARBA" id="ARBA00022723"/>
    </source>
</evidence>
<feature type="compositionally biased region" description="Polar residues" evidence="13">
    <location>
        <begin position="533"/>
        <end position="547"/>
    </location>
</feature>
<feature type="transmembrane region" description="Helical" evidence="14">
    <location>
        <begin position="1543"/>
        <end position="1563"/>
    </location>
</feature>
<dbReference type="PANTHER" id="PTHR13145:SF0">
    <property type="entry name" value="E3 UBIQUITIN-PROTEIN LIGASE MARCHF6"/>
    <property type="match status" value="1"/>
</dbReference>
<organism evidence="17 18">
    <name type="scientific">Aspergillus ochraceoroseus</name>
    <dbReference type="NCBI Taxonomy" id="138278"/>
    <lineage>
        <taxon>Eukaryota</taxon>
        <taxon>Fungi</taxon>
        <taxon>Dikarya</taxon>
        <taxon>Ascomycota</taxon>
        <taxon>Pezizomycotina</taxon>
        <taxon>Eurotiomycetes</taxon>
        <taxon>Eurotiomycetidae</taxon>
        <taxon>Eurotiales</taxon>
        <taxon>Aspergillaceae</taxon>
        <taxon>Aspergillus</taxon>
        <taxon>Aspergillus subgen. Nidulantes</taxon>
    </lineage>
</organism>
<dbReference type="InterPro" id="IPR057211">
    <property type="entry name" value="DUF7889"/>
</dbReference>
<feature type="region of interest" description="Disordered" evidence="13">
    <location>
        <begin position="2402"/>
        <end position="2428"/>
    </location>
</feature>
<dbReference type="EC" id="2.3.2.27" evidence="4"/>
<dbReference type="Pfam" id="PF23113">
    <property type="entry name" value="MARCHF6_C"/>
    <property type="match status" value="1"/>
</dbReference>
<dbReference type="FunFam" id="3.30.40.10:FF:000287">
    <property type="entry name" value="RING finger membrane protein"/>
    <property type="match status" value="1"/>
</dbReference>
<dbReference type="InterPro" id="IPR013083">
    <property type="entry name" value="Znf_RING/FYVE/PHD"/>
</dbReference>
<feature type="region of interest" description="Disordered" evidence="13">
    <location>
        <begin position="1"/>
        <end position="40"/>
    </location>
</feature>
<keyword evidence="10" id="KW-0862">Zinc</keyword>
<dbReference type="GO" id="GO:0061630">
    <property type="term" value="F:ubiquitin protein ligase activity"/>
    <property type="evidence" value="ECO:0007669"/>
    <property type="project" value="UniProtKB-EC"/>
</dbReference>